<comment type="similarity">
    <text evidence="11">Belongs to the ApbE family.</text>
</comment>
<dbReference type="Pfam" id="PF02424">
    <property type="entry name" value="ApbE"/>
    <property type="match status" value="1"/>
</dbReference>
<dbReference type="EC" id="2.7.1.180" evidence="2 11"/>
<dbReference type="PIRSF" id="PIRSF006268">
    <property type="entry name" value="ApbE"/>
    <property type="match status" value="1"/>
</dbReference>
<sequence>MLKKRIDKLMGNRFEITVEANSNQEADYFLNLAVKEIKRIEEKLSTYKEHSETNLVNNNAGIKPVTVSEETFRLIQRSIKISEITQGAFDITYGSIDKRFWNFDTQMKTLPDRETAKELVKLINYKNIVLDENKFTVFLKEKGMRIGFGGIGKGYAAECAKKILISNGVKAGIVNASGDLTAFGKPKEVEKWTIGIANPDVAHQTFSTMEITDLAVATSGNYEKFVIIEGKKYSHTIDPKTGYPISGIKSVTIISPNAEISDAFATPVTIMGIRAGLAMINQIKGIECIIIDDDNNVYTSNQINLH</sequence>
<reference evidence="13" key="1">
    <citation type="journal article" date="2019" name="Int. J. Syst. Evol. Microbiol.">
        <title>The Global Catalogue of Microorganisms (GCM) 10K type strain sequencing project: providing services to taxonomists for standard genome sequencing and annotation.</title>
        <authorList>
            <consortium name="The Broad Institute Genomics Platform"/>
            <consortium name="The Broad Institute Genome Sequencing Center for Infectious Disease"/>
            <person name="Wu L."/>
            <person name="Ma J."/>
        </authorList>
    </citation>
    <scope>NUCLEOTIDE SEQUENCE [LARGE SCALE GENOMIC DNA]</scope>
    <source>
        <strain evidence="13">CGMCC 1.7656</strain>
    </source>
</reference>
<evidence type="ECO:0000256" key="4">
    <source>
        <dbReference type="ARBA" id="ARBA00022630"/>
    </source>
</evidence>
<evidence type="ECO:0000256" key="3">
    <source>
        <dbReference type="ARBA" id="ARBA00016337"/>
    </source>
</evidence>
<gene>
    <name evidence="12" type="primary">apbE</name>
    <name evidence="12" type="ORF">GCM10010992_02850</name>
</gene>
<name>A0ABQ2NEX5_9FLAO</name>
<keyword evidence="13" id="KW-1185">Reference proteome</keyword>
<dbReference type="EMBL" id="BMLV01000001">
    <property type="protein sequence ID" value="GGP01644.1"/>
    <property type="molecule type" value="Genomic_DNA"/>
</dbReference>
<evidence type="ECO:0000256" key="9">
    <source>
        <dbReference type="ARBA" id="ARBA00031306"/>
    </source>
</evidence>
<protein>
    <recommendedName>
        <fullName evidence="3 11">FAD:protein FMN transferase</fullName>
        <ecNumber evidence="2 11">2.7.1.180</ecNumber>
    </recommendedName>
    <alternativeName>
        <fullName evidence="9 11">Flavin transferase</fullName>
    </alternativeName>
</protein>
<dbReference type="Proteomes" id="UP000620064">
    <property type="component" value="Unassembled WGS sequence"/>
</dbReference>
<keyword evidence="8 11" id="KW-0460">Magnesium</keyword>
<evidence type="ECO:0000256" key="5">
    <source>
        <dbReference type="ARBA" id="ARBA00022679"/>
    </source>
</evidence>
<evidence type="ECO:0000313" key="13">
    <source>
        <dbReference type="Proteomes" id="UP000620064"/>
    </source>
</evidence>
<dbReference type="Gene3D" id="3.10.520.10">
    <property type="entry name" value="ApbE-like domains"/>
    <property type="match status" value="1"/>
</dbReference>
<keyword evidence="4 11" id="KW-0285">Flavoprotein</keyword>
<dbReference type="SUPFAM" id="SSF143631">
    <property type="entry name" value="ApbE-like"/>
    <property type="match status" value="1"/>
</dbReference>
<dbReference type="InterPro" id="IPR024932">
    <property type="entry name" value="ApbE"/>
</dbReference>
<accession>A0ABQ2NEX5</accession>
<proteinExistence type="inferred from homology"/>
<evidence type="ECO:0000256" key="6">
    <source>
        <dbReference type="ARBA" id="ARBA00022723"/>
    </source>
</evidence>
<comment type="caution">
    <text evidence="12">The sequence shown here is derived from an EMBL/GenBank/DDBJ whole genome shotgun (WGS) entry which is preliminary data.</text>
</comment>
<evidence type="ECO:0000313" key="12">
    <source>
        <dbReference type="EMBL" id="GGP01644.1"/>
    </source>
</evidence>
<dbReference type="PANTHER" id="PTHR30040">
    <property type="entry name" value="THIAMINE BIOSYNTHESIS LIPOPROTEIN APBE"/>
    <property type="match status" value="1"/>
</dbReference>
<evidence type="ECO:0000256" key="7">
    <source>
        <dbReference type="ARBA" id="ARBA00022827"/>
    </source>
</evidence>
<evidence type="ECO:0000256" key="1">
    <source>
        <dbReference type="ARBA" id="ARBA00001946"/>
    </source>
</evidence>
<evidence type="ECO:0000256" key="11">
    <source>
        <dbReference type="PIRNR" id="PIRNR006268"/>
    </source>
</evidence>
<dbReference type="InterPro" id="IPR003374">
    <property type="entry name" value="ApbE-like_sf"/>
</dbReference>
<comment type="cofactor">
    <cofactor evidence="1">
        <name>Mg(2+)</name>
        <dbReference type="ChEBI" id="CHEBI:18420"/>
    </cofactor>
</comment>
<organism evidence="12 13">
    <name type="scientific">Cloacibacterium rupense</name>
    <dbReference type="NCBI Taxonomy" id="517423"/>
    <lineage>
        <taxon>Bacteria</taxon>
        <taxon>Pseudomonadati</taxon>
        <taxon>Bacteroidota</taxon>
        <taxon>Flavobacteriia</taxon>
        <taxon>Flavobacteriales</taxon>
        <taxon>Weeksellaceae</taxon>
    </lineage>
</organism>
<keyword evidence="7 11" id="KW-0274">FAD</keyword>
<dbReference type="RefSeq" id="WP_188616295.1">
    <property type="nucleotide sequence ID" value="NZ_BMLV01000001.1"/>
</dbReference>
<keyword evidence="5 11" id="KW-0808">Transferase</keyword>
<dbReference type="GO" id="GO:0016740">
    <property type="term" value="F:transferase activity"/>
    <property type="evidence" value="ECO:0007669"/>
    <property type="project" value="UniProtKB-KW"/>
</dbReference>
<evidence type="ECO:0000256" key="10">
    <source>
        <dbReference type="ARBA" id="ARBA00048540"/>
    </source>
</evidence>
<evidence type="ECO:0000256" key="8">
    <source>
        <dbReference type="ARBA" id="ARBA00022842"/>
    </source>
</evidence>
<dbReference type="PANTHER" id="PTHR30040:SF2">
    <property type="entry name" value="FAD:PROTEIN FMN TRANSFERASE"/>
    <property type="match status" value="1"/>
</dbReference>
<keyword evidence="6 11" id="KW-0479">Metal-binding</keyword>
<evidence type="ECO:0000256" key="2">
    <source>
        <dbReference type="ARBA" id="ARBA00011955"/>
    </source>
</evidence>
<comment type="catalytic activity">
    <reaction evidence="10 11">
        <text>L-threonyl-[protein] + FAD = FMN-L-threonyl-[protein] + AMP + H(+)</text>
        <dbReference type="Rhea" id="RHEA:36847"/>
        <dbReference type="Rhea" id="RHEA-COMP:11060"/>
        <dbReference type="Rhea" id="RHEA-COMP:11061"/>
        <dbReference type="ChEBI" id="CHEBI:15378"/>
        <dbReference type="ChEBI" id="CHEBI:30013"/>
        <dbReference type="ChEBI" id="CHEBI:57692"/>
        <dbReference type="ChEBI" id="CHEBI:74257"/>
        <dbReference type="ChEBI" id="CHEBI:456215"/>
        <dbReference type="EC" id="2.7.1.180"/>
    </reaction>
</comment>